<keyword evidence="2" id="KW-0548">Nucleotidyltransferase</keyword>
<evidence type="ECO:0000313" key="3">
    <source>
        <dbReference type="Proteomes" id="UP001596052"/>
    </source>
</evidence>
<keyword evidence="2" id="KW-0808">Transferase</keyword>
<organism evidence="2 3">
    <name type="scientific">Prosthecobacter fluviatilis</name>
    <dbReference type="NCBI Taxonomy" id="445931"/>
    <lineage>
        <taxon>Bacteria</taxon>
        <taxon>Pseudomonadati</taxon>
        <taxon>Verrucomicrobiota</taxon>
        <taxon>Verrucomicrobiia</taxon>
        <taxon>Verrucomicrobiales</taxon>
        <taxon>Verrucomicrobiaceae</taxon>
        <taxon>Prosthecobacter</taxon>
    </lineage>
</organism>
<dbReference type="NCBIfam" id="NF004281">
    <property type="entry name" value="PRK05690.1"/>
    <property type="match status" value="1"/>
</dbReference>
<dbReference type="CDD" id="cd00757">
    <property type="entry name" value="ThiF_MoeB_HesA_family"/>
    <property type="match status" value="1"/>
</dbReference>
<dbReference type="RefSeq" id="WP_377167509.1">
    <property type="nucleotide sequence ID" value="NZ_JBHSMQ010000004.1"/>
</dbReference>
<evidence type="ECO:0000259" key="1">
    <source>
        <dbReference type="PROSITE" id="PS50206"/>
    </source>
</evidence>
<dbReference type="Gene3D" id="3.40.250.10">
    <property type="entry name" value="Rhodanese-like domain"/>
    <property type="match status" value="1"/>
</dbReference>
<reference evidence="3" key="1">
    <citation type="journal article" date="2019" name="Int. J. Syst. Evol. Microbiol.">
        <title>The Global Catalogue of Microorganisms (GCM) 10K type strain sequencing project: providing services to taxonomists for standard genome sequencing and annotation.</title>
        <authorList>
            <consortium name="The Broad Institute Genomics Platform"/>
            <consortium name="The Broad Institute Genome Sequencing Center for Infectious Disease"/>
            <person name="Wu L."/>
            <person name="Ma J."/>
        </authorList>
    </citation>
    <scope>NUCLEOTIDE SEQUENCE [LARGE SCALE GENOMIC DNA]</scope>
    <source>
        <strain evidence="3">CGMCC 4.1469</strain>
    </source>
</reference>
<accession>A0ABW0KR19</accession>
<dbReference type="Proteomes" id="UP001596052">
    <property type="component" value="Unassembled WGS sequence"/>
</dbReference>
<dbReference type="GO" id="GO:0016779">
    <property type="term" value="F:nucleotidyltransferase activity"/>
    <property type="evidence" value="ECO:0007669"/>
    <property type="project" value="UniProtKB-KW"/>
</dbReference>
<comment type="caution">
    <text evidence="2">The sequence shown here is derived from an EMBL/GenBank/DDBJ whole genome shotgun (WGS) entry which is preliminary data.</text>
</comment>
<dbReference type="PANTHER" id="PTHR10953:SF102">
    <property type="entry name" value="ADENYLYLTRANSFERASE AND SULFURTRANSFERASE MOCS3"/>
    <property type="match status" value="1"/>
</dbReference>
<dbReference type="InterPro" id="IPR045886">
    <property type="entry name" value="ThiF/MoeB/HesA"/>
</dbReference>
<dbReference type="PROSITE" id="PS50206">
    <property type="entry name" value="RHODANESE_3"/>
    <property type="match status" value="1"/>
</dbReference>
<dbReference type="SMART" id="SM00450">
    <property type="entry name" value="RHOD"/>
    <property type="match status" value="1"/>
</dbReference>
<dbReference type="InterPro" id="IPR035985">
    <property type="entry name" value="Ubiquitin-activating_enz"/>
</dbReference>
<keyword evidence="3" id="KW-1185">Reference proteome</keyword>
<dbReference type="SUPFAM" id="SSF69572">
    <property type="entry name" value="Activating enzymes of the ubiquitin-like proteins"/>
    <property type="match status" value="1"/>
</dbReference>
<dbReference type="Gene3D" id="3.40.50.720">
    <property type="entry name" value="NAD(P)-binding Rossmann-like Domain"/>
    <property type="match status" value="1"/>
</dbReference>
<dbReference type="Pfam" id="PF00899">
    <property type="entry name" value="ThiF"/>
    <property type="match status" value="1"/>
</dbReference>
<dbReference type="InterPro" id="IPR036873">
    <property type="entry name" value="Rhodanese-like_dom_sf"/>
</dbReference>
<proteinExistence type="predicted"/>
<dbReference type="EMBL" id="JBHSMQ010000004">
    <property type="protein sequence ID" value="MFC5455913.1"/>
    <property type="molecule type" value="Genomic_DNA"/>
</dbReference>
<gene>
    <name evidence="2" type="primary">moeB</name>
    <name evidence="2" type="ORF">ACFQDI_13695</name>
</gene>
<sequence>MPDLTTDELSRYARHLAIPEFGIEGQRKLRAARVLCIGAGGLGSPISMYLAAAGVGGLGLVDPDMVEITNLQRQILFGQKDLGRRKLEAARDRLADINPHVDIQIHPELFTAVNAMKIAADYDVIIDGTDNFPTRYLSNDVAVWLRKPNVYGSILRFDGQVGVFAPHLGAPCYRCMCPQPPPPGMVPSCAEGGVLGVLPGLIGTLQALEAIKLITGIGQPLLGRLLHVDTLSMRFRTLTLRRDPACPVCGDHPTITEPIDYQGFCGIPSAVPAVPSMTVHELHQLRENGDNHFLLDVREPHEQSISRIDGAVLIPLGELGTRVAELPRDKRILVHCKSGGRSARAVSLLREQGFDNVWNISGGIIAWAREIDPTMAEY</sequence>
<name>A0ABW0KR19_9BACT</name>
<dbReference type="InterPro" id="IPR001763">
    <property type="entry name" value="Rhodanese-like_dom"/>
</dbReference>
<dbReference type="InterPro" id="IPR000594">
    <property type="entry name" value="ThiF_NAD_FAD-bd"/>
</dbReference>
<dbReference type="PANTHER" id="PTHR10953">
    <property type="entry name" value="UBIQUITIN-ACTIVATING ENZYME E1"/>
    <property type="match status" value="1"/>
</dbReference>
<evidence type="ECO:0000313" key="2">
    <source>
        <dbReference type="EMBL" id="MFC5455913.1"/>
    </source>
</evidence>
<feature type="domain" description="Rhodanese" evidence="1">
    <location>
        <begin position="288"/>
        <end position="376"/>
    </location>
</feature>
<dbReference type="Pfam" id="PF00581">
    <property type="entry name" value="Rhodanese"/>
    <property type="match status" value="1"/>
</dbReference>
<protein>
    <submittedName>
        <fullName evidence="2">Molybdopterin-synthase adenylyltransferase MoeB</fullName>
    </submittedName>
</protein>